<comment type="subcellular location">
    <subcellularLocation>
        <location evidence="1">Cell membrane</location>
        <topology evidence="1">Multi-pass membrane protein</topology>
    </subcellularLocation>
</comment>
<evidence type="ECO:0000256" key="8">
    <source>
        <dbReference type="SAM" id="MobiDB-lite"/>
    </source>
</evidence>
<keyword evidence="4" id="KW-1003">Cell membrane</keyword>
<comment type="similarity">
    <text evidence="2">Belongs to the autoinducer-2 exporter (AI-2E) (TC 2.A.86) family.</text>
</comment>
<feature type="transmembrane region" description="Helical" evidence="9">
    <location>
        <begin position="203"/>
        <end position="224"/>
    </location>
</feature>
<protein>
    <submittedName>
        <fullName evidence="10">AI-2E family transporter</fullName>
    </submittedName>
</protein>
<evidence type="ECO:0000313" key="10">
    <source>
        <dbReference type="EMBL" id="MFC4032703.1"/>
    </source>
</evidence>
<evidence type="ECO:0000256" key="3">
    <source>
        <dbReference type="ARBA" id="ARBA00022448"/>
    </source>
</evidence>
<accession>A0ABV8HKY3</accession>
<keyword evidence="3" id="KW-0813">Transport</keyword>
<evidence type="ECO:0000256" key="4">
    <source>
        <dbReference type="ARBA" id="ARBA00022475"/>
    </source>
</evidence>
<organism evidence="10 11">
    <name type="scientific">Streptomyces polygonati</name>
    <dbReference type="NCBI Taxonomy" id="1617087"/>
    <lineage>
        <taxon>Bacteria</taxon>
        <taxon>Bacillati</taxon>
        <taxon>Actinomycetota</taxon>
        <taxon>Actinomycetes</taxon>
        <taxon>Kitasatosporales</taxon>
        <taxon>Streptomycetaceae</taxon>
        <taxon>Streptomyces</taxon>
    </lineage>
</organism>
<keyword evidence="6 9" id="KW-1133">Transmembrane helix</keyword>
<dbReference type="PANTHER" id="PTHR21716:SF53">
    <property type="entry name" value="PERMEASE PERM-RELATED"/>
    <property type="match status" value="1"/>
</dbReference>
<feature type="transmembrane region" description="Helical" evidence="9">
    <location>
        <begin position="374"/>
        <end position="402"/>
    </location>
</feature>
<comment type="caution">
    <text evidence="10">The sequence shown here is derived from an EMBL/GenBank/DDBJ whole genome shotgun (WGS) entry which is preliminary data.</text>
</comment>
<evidence type="ECO:0000256" key="2">
    <source>
        <dbReference type="ARBA" id="ARBA00009773"/>
    </source>
</evidence>
<feature type="transmembrane region" description="Helical" evidence="9">
    <location>
        <begin position="443"/>
        <end position="468"/>
    </location>
</feature>
<gene>
    <name evidence="10" type="ORF">ACFO3J_14575</name>
</gene>
<feature type="transmembrane region" description="Helical" evidence="9">
    <location>
        <begin position="173"/>
        <end position="191"/>
    </location>
</feature>
<evidence type="ECO:0000256" key="5">
    <source>
        <dbReference type="ARBA" id="ARBA00022692"/>
    </source>
</evidence>
<proteinExistence type="inferred from homology"/>
<feature type="compositionally biased region" description="Low complexity" evidence="8">
    <location>
        <begin position="491"/>
        <end position="500"/>
    </location>
</feature>
<feature type="compositionally biased region" description="Low complexity" evidence="8">
    <location>
        <begin position="531"/>
        <end position="547"/>
    </location>
</feature>
<dbReference type="EMBL" id="JBHSBB010000010">
    <property type="protein sequence ID" value="MFC4032703.1"/>
    <property type="molecule type" value="Genomic_DNA"/>
</dbReference>
<feature type="transmembrane region" description="Helical" evidence="9">
    <location>
        <begin position="149"/>
        <end position="167"/>
    </location>
</feature>
<sequence length="565" mass="57646">MPDKRHWSSALAAGLAGLAGRIEDRYAAVSARDAGHQSGGSAGDAVSAPADTTRADGVLDPADIAEEPSEPSEIPAEAAIPAAAVLSGTAATAPADPRRSGGTGRTGATARAAGAAGAGPGAAPAPRAVRTPPDPVSVVPWSMRVAAEVGWRLLVLAGTVWVLMRVIGAVQLVVLAFTAALLITALLQPFVARLKRMGVPRGLATALVFIGGFIVMGLVGWFVVWQVMANIDNLSHSLQDGVAEGKKWLLNSPFHVTDTQINQLAKNLSDAIGSNTQALTDAGLQGVTVIVELLTGMLLAMFSTLFLLYDGPNIWKWVLRLFPEPARDGLAGAGPRAWHTLTLYVRGTVLVALIDALFIGIGIFILGVPMAMPLAVLIFLASFVPLVGAVASGAIAVVVALVTEGPFTALMVLVVVLAVQQIEGHILQPFILGRAVRVHPLAVVLSVAAGSLVAGIGGAVSAVPLVAVGNTVVGYLRSYAREVAEARDAAEQPPAALAPAAEPPPLPQPLAQPLLQPPPEPAADSEPGANSEPGAAPASDPDPAASEPLDDTGSGAGDGRRTPVR</sequence>
<dbReference type="InterPro" id="IPR002549">
    <property type="entry name" value="AI-2E-like"/>
</dbReference>
<feature type="region of interest" description="Disordered" evidence="8">
    <location>
        <begin position="90"/>
        <end position="133"/>
    </location>
</feature>
<evidence type="ECO:0000313" key="11">
    <source>
        <dbReference type="Proteomes" id="UP001595765"/>
    </source>
</evidence>
<dbReference type="RefSeq" id="WP_386429806.1">
    <property type="nucleotide sequence ID" value="NZ_JBHSBB010000010.1"/>
</dbReference>
<evidence type="ECO:0000256" key="6">
    <source>
        <dbReference type="ARBA" id="ARBA00022989"/>
    </source>
</evidence>
<feature type="region of interest" description="Disordered" evidence="8">
    <location>
        <begin position="490"/>
        <end position="565"/>
    </location>
</feature>
<keyword evidence="5 9" id="KW-0812">Transmembrane</keyword>
<evidence type="ECO:0000256" key="9">
    <source>
        <dbReference type="SAM" id="Phobius"/>
    </source>
</evidence>
<keyword evidence="11" id="KW-1185">Reference proteome</keyword>
<feature type="transmembrane region" description="Helical" evidence="9">
    <location>
        <begin position="409"/>
        <end position="431"/>
    </location>
</feature>
<dbReference type="Proteomes" id="UP001595765">
    <property type="component" value="Unassembled WGS sequence"/>
</dbReference>
<dbReference type="PANTHER" id="PTHR21716">
    <property type="entry name" value="TRANSMEMBRANE PROTEIN"/>
    <property type="match status" value="1"/>
</dbReference>
<keyword evidence="7 9" id="KW-0472">Membrane</keyword>
<dbReference type="Pfam" id="PF01594">
    <property type="entry name" value="AI-2E_transport"/>
    <property type="match status" value="1"/>
</dbReference>
<evidence type="ECO:0000256" key="1">
    <source>
        <dbReference type="ARBA" id="ARBA00004651"/>
    </source>
</evidence>
<feature type="compositionally biased region" description="Low complexity" evidence="8">
    <location>
        <begin position="106"/>
        <end position="131"/>
    </location>
</feature>
<feature type="region of interest" description="Disordered" evidence="8">
    <location>
        <begin position="30"/>
        <end position="56"/>
    </location>
</feature>
<reference evidence="11" key="1">
    <citation type="journal article" date="2019" name="Int. J. Syst. Evol. Microbiol.">
        <title>The Global Catalogue of Microorganisms (GCM) 10K type strain sequencing project: providing services to taxonomists for standard genome sequencing and annotation.</title>
        <authorList>
            <consortium name="The Broad Institute Genomics Platform"/>
            <consortium name="The Broad Institute Genome Sequencing Center for Infectious Disease"/>
            <person name="Wu L."/>
            <person name="Ma J."/>
        </authorList>
    </citation>
    <scope>NUCLEOTIDE SEQUENCE [LARGE SCALE GENOMIC DNA]</scope>
    <source>
        <strain evidence="11">CGMCC 4.7237</strain>
    </source>
</reference>
<evidence type="ECO:0000256" key="7">
    <source>
        <dbReference type="ARBA" id="ARBA00023136"/>
    </source>
</evidence>
<feature type="compositionally biased region" description="Pro residues" evidence="8">
    <location>
        <begin position="501"/>
        <end position="521"/>
    </location>
</feature>
<feature type="transmembrane region" description="Helical" evidence="9">
    <location>
        <begin position="343"/>
        <end position="368"/>
    </location>
</feature>
<name>A0ABV8HKY3_9ACTN</name>
<feature type="transmembrane region" description="Helical" evidence="9">
    <location>
        <begin position="289"/>
        <end position="309"/>
    </location>
</feature>